<dbReference type="Proteomes" id="UP001140949">
    <property type="component" value="Unassembled WGS sequence"/>
</dbReference>
<evidence type="ECO:0000313" key="1">
    <source>
        <dbReference type="EMBL" id="KAJ6840340.1"/>
    </source>
</evidence>
<comment type="caution">
    <text evidence="1">The sequence shown here is derived from an EMBL/GenBank/DDBJ whole genome shotgun (WGS) entry which is preliminary data.</text>
</comment>
<dbReference type="GO" id="GO:0016301">
    <property type="term" value="F:kinase activity"/>
    <property type="evidence" value="ECO:0007669"/>
    <property type="project" value="UniProtKB-KW"/>
</dbReference>
<keyword evidence="2" id="KW-1185">Reference proteome</keyword>
<proteinExistence type="predicted"/>
<accession>A0AAX6HH17</accession>
<keyword evidence="1" id="KW-0418">Kinase</keyword>
<reference evidence="1" key="2">
    <citation type="submission" date="2023-04" db="EMBL/GenBank/DDBJ databases">
        <authorList>
            <person name="Bruccoleri R.E."/>
            <person name="Oakeley E.J."/>
            <person name="Faust A.-M."/>
            <person name="Dessus-Babus S."/>
            <person name="Altorfer M."/>
            <person name="Burckhardt D."/>
            <person name="Oertli M."/>
            <person name="Naumann U."/>
            <person name="Petersen F."/>
            <person name="Wong J."/>
        </authorList>
    </citation>
    <scope>NUCLEOTIDE SEQUENCE</scope>
    <source>
        <strain evidence="1">GSM-AAB239-AS_SAM_17_03QT</strain>
        <tissue evidence="1">Leaf</tissue>
    </source>
</reference>
<name>A0AAX6HH17_IRIPA</name>
<sequence>MLPTSRRRAGVARRWGSRMRQRSVHELHVCGGAGSWATHGGRRRSTQVS</sequence>
<dbReference type="AlphaFoldDB" id="A0AAX6HH17"/>
<keyword evidence="1" id="KW-0808">Transferase</keyword>
<protein>
    <submittedName>
        <fullName evidence="1">Proline-rich receptor-like protein kinase PERK2</fullName>
    </submittedName>
</protein>
<gene>
    <name evidence="1" type="ORF">M6B38_310755</name>
</gene>
<dbReference type="EMBL" id="JANAVB010009400">
    <property type="protein sequence ID" value="KAJ6840340.1"/>
    <property type="molecule type" value="Genomic_DNA"/>
</dbReference>
<reference evidence="1" key="1">
    <citation type="journal article" date="2023" name="GigaByte">
        <title>Genome assembly of the bearded iris, Iris pallida Lam.</title>
        <authorList>
            <person name="Bruccoleri R.E."/>
            <person name="Oakeley E.J."/>
            <person name="Faust A.M.E."/>
            <person name="Altorfer M."/>
            <person name="Dessus-Babus S."/>
            <person name="Burckhardt D."/>
            <person name="Oertli M."/>
            <person name="Naumann U."/>
            <person name="Petersen F."/>
            <person name="Wong J."/>
        </authorList>
    </citation>
    <scope>NUCLEOTIDE SEQUENCE</scope>
    <source>
        <strain evidence="1">GSM-AAB239-AS_SAM_17_03QT</strain>
    </source>
</reference>
<organism evidence="1 2">
    <name type="scientific">Iris pallida</name>
    <name type="common">Sweet iris</name>
    <dbReference type="NCBI Taxonomy" id="29817"/>
    <lineage>
        <taxon>Eukaryota</taxon>
        <taxon>Viridiplantae</taxon>
        <taxon>Streptophyta</taxon>
        <taxon>Embryophyta</taxon>
        <taxon>Tracheophyta</taxon>
        <taxon>Spermatophyta</taxon>
        <taxon>Magnoliopsida</taxon>
        <taxon>Liliopsida</taxon>
        <taxon>Asparagales</taxon>
        <taxon>Iridaceae</taxon>
        <taxon>Iridoideae</taxon>
        <taxon>Irideae</taxon>
        <taxon>Iris</taxon>
    </lineage>
</organism>
<evidence type="ECO:0000313" key="2">
    <source>
        <dbReference type="Proteomes" id="UP001140949"/>
    </source>
</evidence>
<keyword evidence="1" id="KW-0675">Receptor</keyword>